<dbReference type="InterPro" id="IPR030458">
    <property type="entry name" value="Glyco_hydro_31_AS"/>
</dbReference>
<dbReference type="InterPro" id="IPR000519">
    <property type="entry name" value="P_trefoil_dom"/>
</dbReference>
<dbReference type="SUPFAM" id="SSF51445">
    <property type="entry name" value="(Trans)glycosidases"/>
    <property type="match status" value="1"/>
</dbReference>
<evidence type="ECO:0000313" key="11">
    <source>
        <dbReference type="EMBL" id="WAQ96934.1"/>
    </source>
</evidence>
<evidence type="ECO:0000256" key="5">
    <source>
        <dbReference type="ARBA" id="ARBA00023157"/>
    </source>
</evidence>
<dbReference type="InterPro" id="IPR011013">
    <property type="entry name" value="Gal_mutarotase_sf_dom"/>
</dbReference>
<dbReference type="PANTHER" id="PTHR22762:SF131">
    <property type="entry name" value="GLYCOSIDE HYDROLASE FAMILY 31 N-TERMINAL DOMAIN-CONTAINING PROTEIN"/>
    <property type="match status" value="1"/>
</dbReference>
<evidence type="ECO:0000256" key="3">
    <source>
        <dbReference type="ARBA" id="ARBA00022801"/>
    </source>
</evidence>
<dbReference type="SMART" id="SM00018">
    <property type="entry name" value="PD"/>
    <property type="match status" value="1"/>
</dbReference>
<sequence length="924" mass="104189">MAQMIKVPSEKYKYFRLNDVHAHSPIYCESESRRPINSWTQNGRKNFVKTIITILAACGLGVTGILFAFGVFDLQCQESAVSVTSPVTVNASNLNNQLLLPALNIDAPQCGNIPQESRQDCWPEEKGTSQQGCEARGCCWLPAGFSMKRRLGNVPWCFYPTNYNGYMVTSVEKITAGTRAQLQLSRPSSWPNDVQKLYVDIVSETKTRLNVKIYDPANTRYEVPVTLNKEQTTDFTDFDVFSSMGQAPLMFADQFLQFGTQLSSKYIYGLGEHRGAFLVSTNWTKMAFWARDEPPSNHDAHGVFLVNSNAMEVEVTPEPSVIYRTTGGILDFYIFTGPSPDNVVQQYTQLIGRPFMPPYWALGFHLCRWGYGGTAGLKTVIKRMRDANMPYDTQWNDIDYMRDHLDWTYDSTHQFRGLPDVVQDLHDHGQHYIMIIDPGISNSQPKGTYIPYDDGLKRNVFIKTPDGSQPIIGKVWPGTTAYPDFYHPNASDYWYTHAKAYHDIVPFDGIWIDMNEPSNFVAGSTAGCPNNNLENPPWLPPGRCVPPPASTSPPTTIFTVFMDTARPSPQNNKILGGNKRSIVISRSTFPTTGVHSGHWLGDNNAKWDDTYYSIPGIMNFNLFGIPLVGADICGFNGNSNPELCMRWMQLGAFYPFMRNHNTIGNKDQDPASFDTATQDKMRDALLLRYKLLPYLYTLFYINHVEGTPVIRPIFFQYPESAYNVSYMVDTQFMWGDALLVTPTTSQNTYKGLAYLPKDRWYDWFNQSYIDSAGYMGDFDLPMEHINLQVRGGVVIPLQAPNVTTTLSRKNPFSLLVTLTSTGSAKGRMYWDDGESLNSISDKKYNLINFNVSQHMLSSEVVYRGYTGEVITLEHITILGVEIAPTSITVNGQVLTAGYTYKNKVLEINSLTVDLLQPLTINWTV</sequence>
<dbReference type="InterPro" id="IPR048395">
    <property type="entry name" value="Glyco_hydro_31_C"/>
</dbReference>
<dbReference type="InterPro" id="IPR017853">
    <property type="entry name" value="GH"/>
</dbReference>
<keyword evidence="9" id="KW-0812">Transmembrane</keyword>
<dbReference type="Gene3D" id="2.60.40.1760">
    <property type="entry name" value="glycosyl hydrolase (family 31)"/>
    <property type="match status" value="2"/>
</dbReference>
<keyword evidence="4 9" id="KW-0472">Membrane</keyword>
<evidence type="ECO:0000256" key="2">
    <source>
        <dbReference type="ARBA" id="ARBA00007806"/>
    </source>
</evidence>
<dbReference type="CDD" id="cd00111">
    <property type="entry name" value="Trefoil"/>
    <property type="match status" value="1"/>
</dbReference>
<evidence type="ECO:0000259" key="10">
    <source>
        <dbReference type="PROSITE" id="PS51448"/>
    </source>
</evidence>
<dbReference type="PROSITE" id="PS51448">
    <property type="entry name" value="P_TREFOIL_2"/>
    <property type="match status" value="1"/>
</dbReference>
<keyword evidence="12" id="KW-1185">Reference proteome</keyword>
<evidence type="ECO:0000313" key="12">
    <source>
        <dbReference type="Proteomes" id="UP001164746"/>
    </source>
</evidence>
<evidence type="ECO:0000256" key="4">
    <source>
        <dbReference type="ARBA" id="ARBA00023136"/>
    </source>
</evidence>
<dbReference type="CDD" id="cd06602">
    <property type="entry name" value="GH31_MGAM_SI_GAA"/>
    <property type="match status" value="1"/>
</dbReference>
<keyword evidence="9" id="KW-1133">Transmembrane helix</keyword>
<dbReference type="Gene3D" id="4.10.110.10">
    <property type="entry name" value="Spasmolytic Protein, domain 1"/>
    <property type="match status" value="1"/>
</dbReference>
<proteinExistence type="inferred from homology"/>
<comment type="similarity">
    <text evidence="2 8">Belongs to the glycosyl hydrolase 31 family.</text>
</comment>
<dbReference type="InterPro" id="IPR044913">
    <property type="entry name" value="P_trefoil_dom_sf"/>
</dbReference>
<evidence type="ECO:0000256" key="8">
    <source>
        <dbReference type="RuleBase" id="RU361185"/>
    </source>
</evidence>
<dbReference type="PANTHER" id="PTHR22762">
    <property type="entry name" value="ALPHA-GLUCOSIDASE"/>
    <property type="match status" value="1"/>
</dbReference>
<feature type="domain" description="P-type" evidence="10">
    <location>
        <begin position="108"/>
        <end position="161"/>
    </location>
</feature>
<name>A0ABY7DKB5_MYAAR</name>
<organism evidence="11 12">
    <name type="scientific">Mya arenaria</name>
    <name type="common">Soft-shell clam</name>
    <dbReference type="NCBI Taxonomy" id="6604"/>
    <lineage>
        <taxon>Eukaryota</taxon>
        <taxon>Metazoa</taxon>
        <taxon>Spiralia</taxon>
        <taxon>Lophotrochozoa</taxon>
        <taxon>Mollusca</taxon>
        <taxon>Bivalvia</taxon>
        <taxon>Autobranchia</taxon>
        <taxon>Heteroconchia</taxon>
        <taxon>Euheterodonta</taxon>
        <taxon>Imparidentia</taxon>
        <taxon>Neoheterodontei</taxon>
        <taxon>Myida</taxon>
        <taxon>Myoidea</taxon>
        <taxon>Myidae</taxon>
        <taxon>Mya</taxon>
    </lineage>
</organism>
<keyword evidence="6 8" id="KW-0326">Glycosidase</keyword>
<dbReference type="CDD" id="cd14752">
    <property type="entry name" value="GH31_N"/>
    <property type="match status" value="1"/>
</dbReference>
<keyword evidence="5" id="KW-1015">Disulfide bond</keyword>
<keyword evidence="3 8" id="KW-0378">Hydrolase</keyword>
<protein>
    <submittedName>
        <fullName evidence="11">LYAG-like protein</fullName>
    </submittedName>
</protein>
<evidence type="ECO:0000256" key="6">
    <source>
        <dbReference type="ARBA" id="ARBA00023295"/>
    </source>
</evidence>
<dbReference type="InterPro" id="IPR000322">
    <property type="entry name" value="Glyco_hydro_31_TIM"/>
</dbReference>
<accession>A0ABY7DKB5</accession>
<dbReference type="SUPFAM" id="SSF51011">
    <property type="entry name" value="Glycosyl hydrolase domain"/>
    <property type="match status" value="1"/>
</dbReference>
<dbReference type="Gene3D" id="3.20.20.80">
    <property type="entry name" value="Glycosidases"/>
    <property type="match status" value="1"/>
</dbReference>
<evidence type="ECO:0000256" key="1">
    <source>
        <dbReference type="ARBA" id="ARBA00004370"/>
    </source>
</evidence>
<dbReference type="PROSITE" id="PS00129">
    <property type="entry name" value="GLYCOSYL_HYDROL_F31_1"/>
    <property type="match status" value="1"/>
</dbReference>
<dbReference type="Pfam" id="PF21365">
    <property type="entry name" value="Glyco_hydro_31_3rd"/>
    <property type="match status" value="1"/>
</dbReference>
<comment type="subcellular location">
    <subcellularLocation>
        <location evidence="1">Membrane</location>
    </subcellularLocation>
</comment>
<gene>
    <name evidence="11" type="ORF">MAR_029624</name>
</gene>
<dbReference type="SUPFAM" id="SSF74650">
    <property type="entry name" value="Galactose mutarotase-like"/>
    <property type="match status" value="1"/>
</dbReference>
<comment type="caution">
    <text evidence="7">Lacks conserved residue(s) required for the propagation of feature annotation.</text>
</comment>
<dbReference type="InterPro" id="IPR030459">
    <property type="entry name" value="Glyco_hydro_31_CS"/>
</dbReference>
<dbReference type="Pfam" id="PF00088">
    <property type="entry name" value="Trefoil"/>
    <property type="match status" value="1"/>
</dbReference>
<feature type="transmembrane region" description="Helical" evidence="9">
    <location>
        <begin position="51"/>
        <end position="72"/>
    </location>
</feature>
<dbReference type="Pfam" id="PF01055">
    <property type="entry name" value="Glyco_hydro_31_2nd"/>
    <property type="match status" value="1"/>
</dbReference>
<dbReference type="EMBL" id="CP111013">
    <property type="protein sequence ID" value="WAQ96934.1"/>
    <property type="molecule type" value="Genomic_DNA"/>
</dbReference>
<evidence type="ECO:0000256" key="7">
    <source>
        <dbReference type="PROSITE-ProRule" id="PRU00779"/>
    </source>
</evidence>
<dbReference type="PROSITE" id="PS00707">
    <property type="entry name" value="GLYCOSYL_HYDROL_F31_2"/>
    <property type="match status" value="1"/>
</dbReference>
<dbReference type="Gene3D" id="2.60.40.1180">
    <property type="entry name" value="Golgi alpha-mannosidase II"/>
    <property type="match status" value="2"/>
</dbReference>
<dbReference type="Proteomes" id="UP001164746">
    <property type="component" value="Chromosome 2"/>
</dbReference>
<reference evidence="11" key="1">
    <citation type="submission" date="2022-11" db="EMBL/GenBank/DDBJ databases">
        <title>Centuries of genome instability and evolution in soft-shell clam transmissible cancer (bioRxiv).</title>
        <authorList>
            <person name="Hart S.F.M."/>
            <person name="Yonemitsu M.A."/>
            <person name="Giersch R.M."/>
            <person name="Beal B.F."/>
            <person name="Arriagada G."/>
            <person name="Davis B.W."/>
            <person name="Ostrander E.A."/>
            <person name="Goff S.P."/>
            <person name="Metzger M.J."/>
        </authorList>
    </citation>
    <scope>NUCLEOTIDE SEQUENCE</scope>
    <source>
        <strain evidence="11">MELC-2E11</strain>
        <tissue evidence="11">Siphon/mantle</tissue>
    </source>
</reference>
<dbReference type="InterPro" id="IPR013780">
    <property type="entry name" value="Glyco_hydro_b"/>
</dbReference>
<evidence type="ECO:0000256" key="9">
    <source>
        <dbReference type="SAM" id="Phobius"/>
    </source>
</evidence>